<dbReference type="Gene3D" id="2.40.10.10">
    <property type="entry name" value="Trypsin-like serine proteases"/>
    <property type="match status" value="2"/>
</dbReference>
<evidence type="ECO:0000256" key="5">
    <source>
        <dbReference type="RuleBase" id="RU363034"/>
    </source>
</evidence>
<evidence type="ECO:0000256" key="7">
    <source>
        <dbReference type="SAM" id="SignalP"/>
    </source>
</evidence>
<dbReference type="GO" id="GO:0006508">
    <property type="term" value="P:proteolysis"/>
    <property type="evidence" value="ECO:0007669"/>
    <property type="project" value="UniProtKB-KW"/>
</dbReference>
<evidence type="ECO:0000256" key="3">
    <source>
        <dbReference type="ARBA" id="ARBA00022801"/>
    </source>
</evidence>
<dbReference type="CDD" id="cd00190">
    <property type="entry name" value="Tryp_SPc"/>
    <property type="match status" value="1"/>
</dbReference>
<keyword evidence="1 5" id="KW-0645">Protease</keyword>
<dbReference type="GeneID" id="108702354"/>
<dbReference type="InterPro" id="IPR001314">
    <property type="entry name" value="Peptidase_S1A"/>
</dbReference>
<accession>A0A8J1LZF2</accession>
<keyword evidence="6" id="KW-1133">Transmembrane helix</keyword>
<keyword evidence="2 7" id="KW-0732">Signal</keyword>
<evidence type="ECO:0000256" key="2">
    <source>
        <dbReference type="ARBA" id="ARBA00022729"/>
    </source>
</evidence>
<keyword evidence="6" id="KW-0812">Transmembrane</keyword>
<dbReference type="OrthoDB" id="93664at2759"/>
<dbReference type="GO" id="GO:0008236">
    <property type="term" value="F:serine-type peptidase activity"/>
    <property type="evidence" value="ECO:0000318"/>
    <property type="project" value="GO_Central"/>
</dbReference>
<feature type="domain" description="Peptidase S1" evidence="8">
    <location>
        <begin position="38"/>
        <end position="278"/>
    </location>
</feature>
<evidence type="ECO:0000259" key="8">
    <source>
        <dbReference type="PROSITE" id="PS50240"/>
    </source>
</evidence>
<dbReference type="CTD" id="108702354"/>
<dbReference type="RefSeq" id="XP_041434804.1">
    <property type="nucleotide sequence ID" value="XM_041578870.1"/>
</dbReference>
<dbReference type="SMART" id="SM00020">
    <property type="entry name" value="Tryp_SPc"/>
    <property type="match status" value="1"/>
</dbReference>
<evidence type="ECO:0000256" key="6">
    <source>
        <dbReference type="SAM" id="Phobius"/>
    </source>
</evidence>
<protein>
    <submittedName>
        <fullName evidence="10">Serine protease 27-like</fullName>
    </submittedName>
</protein>
<dbReference type="Pfam" id="PF00089">
    <property type="entry name" value="Trypsin"/>
    <property type="match status" value="1"/>
</dbReference>
<dbReference type="PROSITE" id="PS00134">
    <property type="entry name" value="TRYPSIN_HIS"/>
    <property type="match status" value="1"/>
</dbReference>
<keyword evidence="6" id="KW-0472">Membrane</keyword>
<feature type="signal peptide" evidence="7">
    <location>
        <begin position="1"/>
        <end position="25"/>
    </location>
</feature>
<keyword evidence="3 5" id="KW-0378">Hydrolase</keyword>
<sequence length="320" mass="34417">MKKKMFLLALAPLLAFLGISGIAKAATECGISQVSGRIMGGQDAAQGKWPWQVSLRDVNGRHFCGGSLISNKWVVSAAHCITNPSDLSSVVVFLGSYKLSETNQQEIRVAVVKMITHPSYDKNLGINDISLLELEKEVASTNYINPVCLPAPAVNFSTGLKCWTTGWGAILPGVSLPNPKTLQEVALPIIDIQTCSQYYSTSSNKAILQPDLMICAGYVNGGKDSCQGDSGGPLVCSENNQWFLGGVVSFGVSCGKPYRPGVYTLLTPFIGWIQLIVPNVSANVRNVNFTGPFISLYNTAETLFISTFFLPCVILLLISQ</sequence>
<dbReference type="InterPro" id="IPR033116">
    <property type="entry name" value="TRYPSIN_SER"/>
</dbReference>
<dbReference type="PROSITE" id="PS50240">
    <property type="entry name" value="TRYPSIN_DOM"/>
    <property type="match status" value="1"/>
</dbReference>
<keyword evidence="4" id="KW-1015">Disulfide bond</keyword>
<evidence type="ECO:0000313" key="9">
    <source>
        <dbReference type="Proteomes" id="UP000186698"/>
    </source>
</evidence>
<feature type="transmembrane region" description="Helical" evidence="6">
    <location>
        <begin position="296"/>
        <end position="318"/>
    </location>
</feature>
<dbReference type="KEGG" id="xla:108702354"/>
<organism evidence="9 10">
    <name type="scientific">Xenopus laevis</name>
    <name type="common">African clawed frog</name>
    <dbReference type="NCBI Taxonomy" id="8355"/>
    <lineage>
        <taxon>Eukaryota</taxon>
        <taxon>Metazoa</taxon>
        <taxon>Chordata</taxon>
        <taxon>Craniata</taxon>
        <taxon>Vertebrata</taxon>
        <taxon>Euteleostomi</taxon>
        <taxon>Amphibia</taxon>
        <taxon>Batrachia</taxon>
        <taxon>Anura</taxon>
        <taxon>Pipoidea</taxon>
        <taxon>Pipidae</taxon>
        <taxon>Xenopodinae</taxon>
        <taxon>Xenopus</taxon>
        <taxon>Xenopus</taxon>
    </lineage>
</organism>
<dbReference type="InterPro" id="IPR009003">
    <property type="entry name" value="Peptidase_S1_PA"/>
</dbReference>
<keyword evidence="9" id="KW-1185">Reference proteome</keyword>
<keyword evidence="5" id="KW-0720">Serine protease</keyword>
<dbReference type="SUPFAM" id="SSF50494">
    <property type="entry name" value="Trypsin-like serine proteases"/>
    <property type="match status" value="1"/>
</dbReference>
<dbReference type="InterPro" id="IPR043504">
    <property type="entry name" value="Peptidase_S1_PA_chymotrypsin"/>
</dbReference>
<proteinExistence type="predicted"/>
<dbReference type="AlphaFoldDB" id="A0A8J1LZF2"/>
<dbReference type="PRINTS" id="PR00722">
    <property type="entry name" value="CHYMOTRYPSIN"/>
</dbReference>
<evidence type="ECO:0000313" key="10">
    <source>
        <dbReference type="RefSeq" id="XP_041434804.1"/>
    </source>
</evidence>
<evidence type="ECO:0000256" key="4">
    <source>
        <dbReference type="ARBA" id="ARBA00023157"/>
    </source>
</evidence>
<name>A0A8J1LZF2_XENLA</name>
<dbReference type="PANTHER" id="PTHR24253">
    <property type="entry name" value="TRANSMEMBRANE PROTEASE SERINE"/>
    <property type="match status" value="1"/>
</dbReference>
<feature type="chain" id="PRO_5035153026" evidence="7">
    <location>
        <begin position="26"/>
        <end position="320"/>
    </location>
</feature>
<dbReference type="FunFam" id="2.40.10.10:FF:000024">
    <property type="entry name" value="Serine protease 53"/>
    <property type="match status" value="1"/>
</dbReference>
<dbReference type="Proteomes" id="UP000186698">
    <property type="component" value="Chromosome 9_10S"/>
</dbReference>
<dbReference type="InterPro" id="IPR018114">
    <property type="entry name" value="TRYPSIN_HIS"/>
</dbReference>
<gene>
    <name evidence="10" type="primary">prss8l.3.S</name>
</gene>
<dbReference type="PROSITE" id="PS00135">
    <property type="entry name" value="TRYPSIN_SER"/>
    <property type="match status" value="1"/>
</dbReference>
<dbReference type="GO" id="GO:0004252">
    <property type="term" value="F:serine-type endopeptidase activity"/>
    <property type="evidence" value="ECO:0007669"/>
    <property type="project" value="InterPro"/>
</dbReference>
<evidence type="ECO:0000256" key="1">
    <source>
        <dbReference type="ARBA" id="ARBA00022670"/>
    </source>
</evidence>
<dbReference type="PANTHER" id="PTHR24253:SF184">
    <property type="entry name" value="SERINE PROTEASE 27-LIKE"/>
    <property type="match status" value="1"/>
</dbReference>
<reference evidence="10" key="1">
    <citation type="submission" date="2025-08" db="UniProtKB">
        <authorList>
            <consortium name="RefSeq"/>
        </authorList>
    </citation>
    <scope>IDENTIFICATION</scope>
    <source>
        <strain evidence="10">J_2021</strain>
        <tissue evidence="10">Erythrocytes</tissue>
    </source>
</reference>
<dbReference type="InterPro" id="IPR001254">
    <property type="entry name" value="Trypsin_dom"/>
</dbReference>